<dbReference type="PANTHER" id="PTHR43819">
    <property type="entry name" value="ARCHAEAL-TYPE GLUTAMATE SYNTHASE [NADPH]"/>
    <property type="match status" value="1"/>
</dbReference>
<evidence type="ECO:0000313" key="5">
    <source>
        <dbReference type="EMBL" id="MBD1387398.1"/>
    </source>
</evidence>
<evidence type="ECO:0000313" key="6">
    <source>
        <dbReference type="Proteomes" id="UP000618754"/>
    </source>
</evidence>
<dbReference type="PANTHER" id="PTHR43819:SF1">
    <property type="entry name" value="ARCHAEAL-TYPE GLUTAMATE SYNTHASE [NADPH]"/>
    <property type="match status" value="1"/>
</dbReference>
<keyword evidence="3" id="KW-0812">Transmembrane</keyword>
<gene>
    <name evidence="5" type="ORF">IDJ75_19075</name>
</gene>
<evidence type="ECO:0000256" key="3">
    <source>
        <dbReference type="SAM" id="Phobius"/>
    </source>
</evidence>
<dbReference type="InterPro" id="IPR024188">
    <property type="entry name" value="GltB"/>
</dbReference>
<organism evidence="5 6">
    <name type="scientific">Mucilaginibacter rigui</name>
    <dbReference type="NCBI Taxonomy" id="534635"/>
    <lineage>
        <taxon>Bacteria</taxon>
        <taxon>Pseudomonadati</taxon>
        <taxon>Bacteroidota</taxon>
        <taxon>Sphingobacteriia</taxon>
        <taxon>Sphingobacteriales</taxon>
        <taxon>Sphingobacteriaceae</taxon>
        <taxon>Mucilaginibacter</taxon>
    </lineage>
</organism>
<evidence type="ECO:0000256" key="2">
    <source>
        <dbReference type="PIRNR" id="PIRNR006429"/>
    </source>
</evidence>
<keyword evidence="3" id="KW-0472">Membrane</keyword>
<accession>A0ABR7X9Z9</accession>
<dbReference type="CDD" id="cd02808">
    <property type="entry name" value="GltS_FMN"/>
    <property type="match status" value="1"/>
</dbReference>
<feature type="domain" description="Glutamate synthase" evidence="4">
    <location>
        <begin position="156"/>
        <end position="470"/>
    </location>
</feature>
<comment type="caution">
    <text evidence="5">The sequence shown here is derived from an EMBL/GenBank/DDBJ whole genome shotgun (WGS) entry which is preliminary data.</text>
</comment>
<dbReference type="Proteomes" id="UP000618754">
    <property type="component" value="Unassembled WGS sequence"/>
</dbReference>
<dbReference type="InterPro" id="IPR027283">
    <property type="entry name" value="YerD"/>
</dbReference>
<dbReference type="Gene3D" id="3.20.20.70">
    <property type="entry name" value="Aldolase class I"/>
    <property type="match status" value="1"/>
</dbReference>
<keyword evidence="3" id="KW-1133">Transmembrane helix</keyword>
<feature type="transmembrane region" description="Helical" evidence="3">
    <location>
        <begin position="5"/>
        <end position="22"/>
    </location>
</feature>
<protein>
    <submittedName>
        <fullName evidence="5">FMN-binding glutamate synthase family protein</fullName>
    </submittedName>
</protein>
<sequence length="547" mass="60123">MRKLFIISAIIILVLVTIWSVIWPPAVWSFVLLGPVFIIGVYDLIQKKHSIVRNFPVFGHLRFLMEELRPKIYQYFIESDTNGTPFNRQNRSVIYQRAKKVDDTRPFGTELDVYENGYEWLNHSIAALDHKALDLSPRVKVGGPDCTQPYSASVYNISAMSFGSLSENAILALNGGAKIGGFAHNTGEGGLSDHHLQHNGDIIWQIGTGYFSCRNTDGTFNEHAFAERAVLPQVKMIEIKLSQGAKPGHGGILPAAKVTPEIARIRLVQMGEDVVSPPYHTAFNNPVGLMNFIKKLRGLSGGKPIGFKLCVGHKSEFLAICKAMIKTNIYPDFITVDGGEGGTGAAPLEFSNSVGMPLREALAFIYDALTGFDIKKHIKLIASGKVATGFDLVKNFALGADMCNSARGMMFALGCIQALECNMNTCPTGVATQDKGLMRGLDVEDKKVRVANFHKQTVSSAIQMIGAAGMKKPCDLHRMFIYRRVNASQIQTYAELFPYIPKGSLLNTPYPQSFEMDMTLSSAETFVPDYSKVSQVELTASSAYVQN</sequence>
<dbReference type="SUPFAM" id="SSF51395">
    <property type="entry name" value="FMN-linked oxidoreductases"/>
    <property type="match status" value="1"/>
</dbReference>
<evidence type="ECO:0000256" key="1">
    <source>
        <dbReference type="ARBA" id="ARBA00009716"/>
    </source>
</evidence>
<reference evidence="5 6" key="1">
    <citation type="submission" date="2020-09" db="EMBL/GenBank/DDBJ databases">
        <title>Novel species of Mucilaginibacter isolated from a glacier on the Tibetan Plateau.</title>
        <authorList>
            <person name="Liu Q."/>
            <person name="Xin Y.-H."/>
        </authorList>
    </citation>
    <scope>NUCLEOTIDE SEQUENCE [LARGE SCALE GENOMIC DNA]</scope>
    <source>
        <strain evidence="5 6">CGMCC 1.13878</strain>
    </source>
</reference>
<dbReference type="EMBL" id="JACWMW010000005">
    <property type="protein sequence ID" value="MBD1387398.1"/>
    <property type="molecule type" value="Genomic_DNA"/>
</dbReference>
<keyword evidence="6" id="KW-1185">Reference proteome</keyword>
<evidence type="ECO:0000259" key="4">
    <source>
        <dbReference type="Pfam" id="PF01645"/>
    </source>
</evidence>
<proteinExistence type="inferred from homology"/>
<comment type="similarity">
    <text evidence="1 2">Belongs to the glutamate synthase family.</text>
</comment>
<dbReference type="Pfam" id="PF01645">
    <property type="entry name" value="Glu_synthase"/>
    <property type="match status" value="1"/>
</dbReference>
<dbReference type="RefSeq" id="WP_191177243.1">
    <property type="nucleotide sequence ID" value="NZ_JACWMW010000005.1"/>
</dbReference>
<dbReference type="PIRSF" id="PIRSF006429">
    <property type="entry name" value="GOGAT_lg_2"/>
    <property type="match status" value="1"/>
</dbReference>
<dbReference type="InterPro" id="IPR002932">
    <property type="entry name" value="Glu_synthdom"/>
</dbReference>
<dbReference type="InterPro" id="IPR013785">
    <property type="entry name" value="Aldolase_TIM"/>
</dbReference>
<name>A0ABR7X9Z9_9SPHI</name>
<dbReference type="PIRSF" id="PIRSF500060">
    <property type="entry name" value="UCP500060"/>
    <property type="match status" value="1"/>
</dbReference>